<dbReference type="PROSITE" id="PS50943">
    <property type="entry name" value="HTH_CROC1"/>
    <property type="match status" value="1"/>
</dbReference>
<evidence type="ECO:0000259" key="1">
    <source>
        <dbReference type="PROSITE" id="PS50943"/>
    </source>
</evidence>
<evidence type="ECO:0000313" key="2">
    <source>
        <dbReference type="EMBL" id="PQJ73197.1"/>
    </source>
</evidence>
<protein>
    <submittedName>
        <fullName evidence="2">Transcriptional regulator</fullName>
    </submittedName>
</protein>
<dbReference type="Proteomes" id="UP000247345">
    <property type="component" value="Unassembled WGS sequence"/>
</dbReference>
<dbReference type="AlphaFoldDB" id="A0A2P6CE74"/>
<dbReference type="PANTHER" id="PTHR40455">
    <property type="entry name" value="ANTITOXIN HIGA"/>
    <property type="match status" value="1"/>
</dbReference>
<sequence>MNIKPIKNEVDYQKSLDRLEVIFDAKKDTKTGDELEILSILIDKYENEVFPIGFPDPIEAIKFRMEQMGLKQKDLAEVIGFKSRVSEILNKKRKLTLEMIRNLNLKLHIPTEVLVQDY</sequence>
<dbReference type="OrthoDB" id="9796786at2"/>
<dbReference type="EMBL" id="MSCK01000001">
    <property type="protein sequence ID" value="PQJ73197.1"/>
    <property type="molecule type" value="Genomic_DNA"/>
</dbReference>
<reference evidence="2 3" key="1">
    <citation type="submission" date="2016-12" db="EMBL/GenBank/DDBJ databases">
        <title>Trade-off between light-utilization and light-protection in marine flavobacteria.</title>
        <authorList>
            <person name="Kumagai Y."/>
            <person name="Yoshizawa S."/>
            <person name="Kogure K."/>
            <person name="Iwasaki W."/>
        </authorList>
    </citation>
    <scope>NUCLEOTIDE SEQUENCE [LARGE SCALE GENOMIC DNA]</scope>
    <source>
        <strain evidence="2 3">KCTC 12100</strain>
    </source>
</reference>
<comment type="caution">
    <text evidence="2">The sequence shown here is derived from an EMBL/GenBank/DDBJ whole genome shotgun (WGS) entry which is preliminary data.</text>
</comment>
<organism evidence="2 3">
    <name type="scientific">Polaribacter butkevichii</name>
    <dbReference type="NCBI Taxonomy" id="218490"/>
    <lineage>
        <taxon>Bacteria</taxon>
        <taxon>Pseudomonadati</taxon>
        <taxon>Bacteroidota</taxon>
        <taxon>Flavobacteriia</taxon>
        <taxon>Flavobacteriales</taxon>
        <taxon>Flavobacteriaceae</taxon>
    </lineage>
</organism>
<evidence type="ECO:0000313" key="3">
    <source>
        <dbReference type="Proteomes" id="UP000247345"/>
    </source>
</evidence>
<dbReference type="PANTHER" id="PTHR40455:SF1">
    <property type="entry name" value="ANTITOXIN HIGA"/>
    <property type="match status" value="1"/>
</dbReference>
<dbReference type="GO" id="GO:0006355">
    <property type="term" value="P:regulation of DNA-templated transcription"/>
    <property type="evidence" value="ECO:0007669"/>
    <property type="project" value="InterPro"/>
</dbReference>
<accession>A0A2P6CE74</accession>
<dbReference type="InterPro" id="IPR010982">
    <property type="entry name" value="Lambda_DNA-bd_dom_sf"/>
</dbReference>
<dbReference type="Pfam" id="PF01381">
    <property type="entry name" value="HTH_3"/>
    <property type="match status" value="1"/>
</dbReference>
<dbReference type="InterPro" id="IPR039060">
    <property type="entry name" value="Antitox_HigA"/>
</dbReference>
<proteinExistence type="predicted"/>
<dbReference type="InterPro" id="IPR001387">
    <property type="entry name" value="Cro/C1-type_HTH"/>
</dbReference>
<name>A0A2P6CE74_9FLAO</name>
<dbReference type="Gene3D" id="1.10.260.40">
    <property type="entry name" value="lambda repressor-like DNA-binding domains"/>
    <property type="match status" value="1"/>
</dbReference>
<dbReference type="GO" id="GO:0001046">
    <property type="term" value="F:core promoter sequence-specific DNA binding"/>
    <property type="evidence" value="ECO:0007669"/>
    <property type="project" value="TreeGrafter"/>
</dbReference>
<dbReference type="CDD" id="cd00093">
    <property type="entry name" value="HTH_XRE"/>
    <property type="match status" value="1"/>
</dbReference>
<dbReference type="RefSeq" id="WP_105048862.1">
    <property type="nucleotide sequence ID" value="NZ_CP150661.1"/>
</dbReference>
<gene>
    <name evidence="2" type="ORF">BTO14_07955</name>
</gene>
<dbReference type="SUPFAM" id="SSF47413">
    <property type="entry name" value="lambda repressor-like DNA-binding domains"/>
    <property type="match status" value="1"/>
</dbReference>
<keyword evidence="3" id="KW-1185">Reference proteome</keyword>
<feature type="domain" description="HTH cro/C1-type" evidence="1">
    <location>
        <begin position="61"/>
        <end position="114"/>
    </location>
</feature>